<feature type="repeat" description="ANK" evidence="3">
    <location>
        <begin position="78"/>
        <end position="102"/>
    </location>
</feature>
<reference evidence="4" key="1">
    <citation type="journal article" date="2023" name="Mol. Phylogenet. Evol.">
        <title>Genome-scale phylogeny and comparative genomics of the fungal order Sordariales.</title>
        <authorList>
            <person name="Hensen N."/>
            <person name="Bonometti L."/>
            <person name="Westerberg I."/>
            <person name="Brannstrom I.O."/>
            <person name="Guillou S."/>
            <person name="Cros-Aarteil S."/>
            <person name="Calhoun S."/>
            <person name="Haridas S."/>
            <person name="Kuo A."/>
            <person name="Mondo S."/>
            <person name="Pangilinan J."/>
            <person name="Riley R."/>
            <person name="LaButti K."/>
            <person name="Andreopoulos B."/>
            <person name="Lipzen A."/>
            <person name="Chen C."/>
            <person name="Yan M."/>
            <person name="Daum C."/>
            <person name="Ng V."/>
            <person name="Clum A."/>
            <person name="Steindorff A."/>
            <person name="Ohm R.A."/>
            <person name="Martin F."/>
            <person name="Silar P."/>
            <person name="Natvig D.O."/>
            <person name="Lalanne C."/>
            <person name="Gautier V."/>
            <person name="Ament-Velasquez S.L."/>
            <person name="Kruys A."/>
            <person name="Hutchinson M.I."/>
            <person name="Powell A.J."/>
            <person name="Barry K."/>
            <person name="Miller A.N."/>
            <person name="Grigoriev I.V."/>
            <person name="Debuchy R."/>
            <person name="Gladieux P."/>
            <person name="Hiltunen Thoren M."/>
            <person name="Johannesson H."/>
        </authorList>
    </citation>
    <scope>NUCLEOTIDE SEQUENCE</scope>
    <source>
        <strain evidence="4">CBS 232.78</strain>
    </source>
</reference>
<evidence type="ECO:0000313" key="4">
    <source>
        <dbReference type="EMBL" id="KAK3386808.1"/>
    </source>
</evidence>
<protein>
    <submittedName>
        <fullName evidence="4">Ankyrin repeat-containing domain protein</fullName>
    </submittedName>
</protein>
<keyword evidence="1" id="KW-0677">Repeat</keyword>
<dbReference type="InterPro" id="IPR002110">
    <property type="entry name" value="Ankyrin_rpt"/>
</dbReference>
<keyword evidence="2 3" id="KW-0040">ANK repeat</keyword>
<gene>
    <name evidence="4" type="ORF">B0H63DRAFT_447711</name>
</gene>
<evidence type="ECO:0000256" key="1">
    <source>
        <dbReference type="ARBA" id="ARBA00022737"/>
    </source>
</evidence>
<evidence type="ECO:0000256" key="3">
    <source>
        <dbReference type="PROSITE-ProRule" id="PRU00023"/>
    </source>
</evidence>
<dbReference type="InterPro" id="IPR036770">
    <property type="entry name" value="Ankyrin_rpt-contain_sf"/>
</dbReference>
<sequence length="250" mass="27640">MAKIYFLNHAHHPVPSSPECCVYYPIHNPGYASDPNFKWNNIRKQYQTPLSYVAEREDYQVVGVLLDYGVNVGIPDGCGRQPLSYAAEKGHSIVIDLLLNKGGVVSKGLLKRGASPNPLSMELDNMRDRYFDRGPPLLGTLRAGNTKLVKLLLNYRAPRNPTEEREGSSVLCDATAKGCKYILPLILDNPMVDPNHRTNLGHTRLTLAASRGHEEIVQILLATPGINAESYRQGRSNTAVICYASTTQPL</sequence>
<dbReference type="PANTHER" id="PTHR24198:SF165">
    <property type="entry name" value="ANKYRIN REPEAT-CONTAINING PROTEIN-RELATED"/>
    <property type="match status" value="1"/>
</dbReference>
<dbReference type="PROSITE" id="PS50297">
    <property type="entry name" value="ANK_REP_REGION"/>
    <property type="match status" value="1"/>
</dbReference>
<organism evidence="4 5">
    <name type="scientific">Podospora didyma</name>
    <dbReference type="NCBI Taxonomy" id="330526"/>
    <lineage>
        <taxon>Eukaryota</taxon>
        <taxon>Fungi</taxon>
        <taxon>Dikarya</taxon>
        <taxon>Ascomycota</taxon>
        <taxon>Pezizomycotina</taxon>
        <taxon>Sordariomycetes</taxon>
        <taxon>Sordariomycetidae</taxon>
        <taxon>Sordariales</taxon>
        <taxon>Podosporaceae</taxon>
        <taxon>Podospora</taxon>
    </lineage>
</organism>
<dbReference type="Pfam" id="PF12796">
    <property type="entry name" value="Ank_2"/>
    <property type="match status" value="2"/>
</dbReference>
<name>A0AAE0NSC0_9PEZI</name>
<keyword evidence="5" id="KW-1185">Reference proteome</keyword>
<comment type="caution">
    <text evidence="4">The sequence shown here is derived from an EMBL/GenBank/DDBJ whole genome shotgun (WGS) entry which is preliminary data.</text>
</comment>
<proteinExistence type="predicted"/>
<dbReference type="PANTHER" id="PTHR24198">
    <property type="entry name" value="ANKYRIN REPEAT AND PROTEIN KINASE DOMAIN-CONTAINING PROTEIN"/>
    <property type="match status" value="1"/>
</dbReference>
<dbReference type="Proteomes" id="UP001285441">
    <property type="component" value="Unassembled WGS sequence"/>
</dbReference>
<accession>A0AAE0NSC0</accession>
<dbReference type="SMART" id="SM00248">
    <property type="entry name" value="ANK"/>
    <property type="match status" value="5"/>
</dbReference>
<dbReference type="PROSITE" id="PS50088">
    <property type="entry name" value="ANK_REPEAT"/>
    <property type="match status" value="2"/>
</dbReference>
<dbReference type="Gene3D" id="1.25.40.20">
    <property type="entry name" value="Ankyrin repeat-containing domain"/>
    <property type="match status" value="2"/>
</dbReference>
<dbReference type="EMBL" id="JAULSW010000003">
    <property type="protein sequence ID" value="KAK3386808.1"/>
    <property type="molecule type" value="Genomic_DNA"/>
</dbReference>
<dbReference type="SUPFAM" id="SSF48403">
    <property type="entry name" value="Ankyrin repeat"/>
    <property type="match status" value="1"/>
</dbReference>
<evidence type="ECO:0000313" key="5">
    <source>
        <dbReference type="Proteomes" id="UP001285441"/>
    </source>
</evidence>
<evidence type="ECO:0000256" key="2">
    <source>
        <dbReference type="ARBA" id="ARBA00023043"/>
    </source>
</evidence>
<feature type="repeat" description="ANK" evidence="3">
    <location>
        <begin position="45"/>
        <end position="77"/>
    </location>
</feature>
<dbReference type="AlphaFoldDB" id="A0AAE0NSC0"/>
<reference evidence="4" key="2">
    <citation type="submission" date="2023-06" db="EMBL/GenBank/DDBJ databases">
        <authorList>
            <consortium name="Lawrence Berkeley National Laboratory"/>
            <person name="Haridas S."/>
            <person name="Hensen N."/>
            <person name="Bonometti L."/>
            <person name="Westerberg I."/>
            <person name="Brannstrom I.O."/>
            <person name="Guillou S."/>
            <person name="Cros-Aarteil S."/>
            <person name="Calhoun S."/>
            <person name="Kuo A."/>
            <person name="Mondo S."/>
            <person name="Pangilinan J."/>
            <person name="Riley R."/>
            <person name="LaButti K."/>
            <person name="Andreopoulos B."/>
            <person name="Lipzen A."/>
            <person name="Chen C."/>
            <person name="Yanf M."/>
            <person name="Daum C."/>
            <person name="Ng V."/>
            <person name="Clum A."/>
            <person name="Steindorff A."/>
            <person name="Ohm R."/>
            <person name="Martin F."/>
            <person name="Silar P."/>
            <person name="Natvig D."/>
            <person name="Lalanne C."/>
            <person name="Gautier V."/>
            <person name="Ament-velasquez S.L."/>
            <person name="Kruys A."/>
            <person name="Hutchinson M.I."/>
            <person name="Powell A.J."/>
            <person name="Barry K."/>
            <person name="Miller A.N."/>
            <person name="Grigoriev I.V."/>
            <person name="Debuchy R."/>
            <person name="Gladieux P."/>
            <person name="Thoren M.H."/>
            <person name="Johannesson H."/>
        </authorList>
    </citation>
    <scope>NUCLEOTIDE SEQUENCE</scope>
    <source>
        <strain evidence="4">CBS 232.78</strain>
    </source>
</reference>